<reference evidence="1 2" key="1">
    <citation type="journal article" date="2019" name="Nat. Ecol. Evol.">
        <title>Megaphylogeny resolves global patterns of mushroom evolution.</title>
        <authorList>
            <person name="Varga T."/>
            <person name="Krizsan K."/>
            <person name="Foldi C."/>
            <person name="Dima B."/>
            <person name="Sanchez-Garcia M."/>
            <person name="Sanchez-Ramirez S."/>
            <person name="Szollosi G.J."/>
            <person name="Szarkandi J.G."/>
            <person name="Papp V."/>
            <person name="Albert L."/>
            <person name="Andreopoulos W."/>
            <person name="Angelini C."/>
            <person name="Antonin V."/>
            <person name="Barry K.W."/>
            <person name="Bougher N.L."/>
            <person name="Buchanan P."/>
            <person name="Buyck B."/>
            <person name="Bense V."/>
            <person name="Catcheside P."/>
            <person name="Chovatia M."/>
            <person name="Cooper J."/>
            <person name="Damon W."/>
            <person name="Desjardin D."/>
            <person name="Finy P."/>
            <person name="Geml J."/>
            <person name="Haridas S."/>
            <person name="Hughes K."/>
            <person name="Justo A."/>
            <person name="Karasinski D."/>
            <person name="Kautmanova I."/>
            <person name="Kiss B."/>
            <person name="Kocsube S."/>
            <person name="Kotiranta H."/>
            <person name="LaButti K.M."/>
            <person name="Lechner B.E."/>
            <person name="Liimatainen K."/>
            <person name="Lipzen A."/>
            <person name="Lukacs Z."/>
            <person name="Mihaltcheva S."/>
            <person name="Morgado L.N."/>
            <person name="Niskanen T."/>
            <person name="Noordeloos M.E."/>
            <person name="Ohm R.A."/>
            <person name="Ortiz-Santana B."/>
            <person name="Ovrebo C."/>
            <person name="Racz N."/>
            <person name="Riley R."/>
            <person name="Savchenko A."/>
            <person name="Shiryaev A."/>
            <person name="Soop K."/>
            <person name="Spirin V."/>
            <person name="Szebenyi C."/>
            <person name="Tomsovsky M."/>
            <person name="Tulloss R.E."/>
            <person name="Uehling J."/>
            <person name="Grigoriev I.V."/>
            <person name="Vagvolgyi C."/>
            <person name="Papp T."/>
            <person name="Martin F.M."/>
            <person name="Miettinen O."/>
            <person name="Hibbett D.S."/>
            <person name="Nagy L.G."/>
        </authorList>
    </citation>
    <scope>NUCLEOTIDE SEQUENCE [LARGE SCALE GENOMIC DNA]</scope>
    <source>
        <strain evidence="1 2">CBS 121175</strain>
    </source>
</reference>
<keyword evidence="2" id="KW-1185">Reference proteome</keyword>
<gene>
    <name evidence="1" type="ORF">FA15DRAFT_619084</name>
</gene>
<dbReference type="OrthoDB" id="2585179at2759"/>
<name>A0A5C3KVT5_COPMA</name>
<dbReference type="EMBL" id="ML210197">
    <property type="protein sequence ID" value="TFK24656.1"/>
    <property type="molecule type" value="Genomic_DNA"/>
</dbReference>
<protein>
    <submittedName>
        <fullName evidence="1">Uncharacterized protein</fullName>
    </submittedName>
</protein>
<dbReference type="AlphaFoldDB" id="A0A5C3KVT5"/>
<organism evidence="1 2">
    <name type="scientific">Coprinopsis marcescibilis</name>
    <name type="common">Agaric fungus</name>
    <name type="synonym">Psathyrella marcescibilis</name>
    <dbReference type="NCBI Taxonomy" id="230819"/>
    <lineage>
        <taxon>Eukaryota</taxon>
        <taxon>Fungi</taxon>
        <taxon>Dikarya</taxon>
        <taxon>Basidiomycota</taxon>
        <taxon>Agaricomycotina</taxon>
        <taxon>Agaricomycetes</taxon>
        <taxon>Agaricomycetidae</taxon>
        <taxon>Agaricales</taxon>
        <taxon>Agaricineae</taxon>
        <taxon>Psathyrellaceae</taxon>
        <taxon>Coprinopsis</taxon>
    </lineage>
</organism>
<sequence length="99" mass="11073">MAYPLQLDRANNAYFVVTLSKSGWAFSSPASLAELHPSLHYLGQVGELDDTHVYCAALDQGNAILGFLNGRKNGQEGIVRVDVPEERELEKRAFRRQRV</sequence>
<evidence type="ECO:0000313" key="1">
    <source>
        <dbReference type="EMBL" id="TFK24656.1"/>
    </source>
</evidence>
<dbReference type="Proteomes" id="UP000307440">
    <property type="component" value="Unassembled WGS sequence"/>
</dbReference>
<evidence type="ECO:0000313" key="2">
    <source>
        <dbReference type="Proteomes" id="UP000307440"/>
    </source>
</evidence>
<accession>A0A5C3KVT5</accession>
<proteinExistence type="predicted"/>